<organism evidence="11 12">
    <name type="scientific">Fodinicurvata halophila</name>
    <dbReference type="NCBI Taxonomy" id="1419723"/>
    <lineage>
        <taxon>Bacteria</taxon>
        <taxon>Pseudomonadati</taxon>
        <taxon>Pseudomonadota</taxon>
        <taxon>Alphaproteobacteria</taxon>
        <taxon>Rhodospirillales</taxon>
        <taxon>Rhodovibrionaceae</taxon>
        <taxon>Fodinicurvata</taxon>
    </lineage>
</organism>
<feature type="transmembrane region" description="Helical" evidence="9">
    <location>
        <begin position="139"/>
        <end position="157"/>
    </location>
</feature>
<dbReference type="RefSeq" id="WP_382423599.1">
    <property type="nucleotide sequence ID" value="NZ_JBHSCW010000011.1"/>
</dbReference>
<dbReference type="InterPro" id="IPR000515">
    <property type="entry name" value="MetI-like"/>
</dbReference>
<evidence type="ECO:0000256" key="9">
    <source>
        <dbReference type="RuleBase" id="RU363032"/>
    </source>
</evidence>
<comment type="similarity">
    <text evidence="2">Belongs to the binding-protein-dependent transport system permease family. HisMQ subfamily.</text>
</comment>
<proteinExistence type="inferred from homology"/>
<evidence type="ECO:0000313" key="12">
    <source>
        <dbReference type="Proteomes" id="UP001595799"/>
    </source>
</evidence>
<comment type="subcellular location">
    <subcellularLocation>
        <location evidence="1">Cell inner membrane</location>
        <topology evidence="1">Multi-pass membrane protein</topology>
    </subcellularLocation>
    <subcellularLocation>
        <location evidence="9">Cell membrane</location>
        <topology evidence="9">Multi-pass membrane protein</topology>
    </subcellularLocation>
</comment>
<comment type="caution">
    <text evidence="11">The sequence shown here is derived from an EMBL/GenBank/DDBJ whole genome shotgun (WGS) entry which is preliminary data.</text>
</comment>
<keyword evidence="4" id="KW-1003">Cell membrane</keyword>
<dbReference type="CDD" id="cd06261">
    <property type="entry name" value="TM_PBP2"/>
    <property type="match status" value="1"/>
</dbReference>
<dbReference type="PROSITE" id="PS50928">
    <property type="entry name" value="ABC_TM1"/>
    <property type="match status" value="1"/>
</dbReference>
<feature type="transmembrane region" description="Helical" evidence="9">
    <location>
        <begin position="231"/>
        <end position="249"/>
    </location>
</feature>
<evidence type="ECO:0000313" key="11">
    <source>
        <dbReference type="EMBL" id="MFC4353224.1"/>
    </source>
</evidence>
<dbReference type="SUPFAM" id="SSF161098">
    <property type="entry name" value="MetI-like"/>
    <property type="match status" value="1"/>
</dbReference>
<evidence type="ECO:0000256" key="1">
    <source>
        <dbReference type="ARBA" id="ARBA00004429"/>
    </source>
</evidence>
<dbReference type="InterPro" id="IPR043429">
    <property type="entry name" value="ArtM/GltK/GlnP/TcyL/YhdX-like"/>
</dbReference>
<accession>A0ABV8URS4</accession>
<keyword evidence="3 9" id="KW-0813">Transport</keyword>
<evidence type="ECO:0000256" key="2">
    <source>
        <dbReference type="ARBA" id="ARBA00010072"/>
    </source>
</evidence>
<dbReference type="PANTHER" id="PTHR30614:SF0">
    <property type="entry name" value="L-CYSTINE TRANSPORT SYSTEM PERMEASE PROTEIN TCYL"/>
    <property type="match status" value="1"/>
</dbReference>
<evidence type="ECO:0000256" key="6">
    <source>
        <dbReference type="ARBA" id="ARBA00022970"/>
    </source>
</evidence>
<reference evidence="12" key="1">
    <citation type="journal article" date="2019" name="Int. J. Syst. Evol. Microbiol.">
        <title>The Global Catalogue of Microorganisms (GCM) 10K type strain sequencing project: providing services to taxonomists for standard genome sequencing and annotation.</title>
        <authorList>
            <consortium name="The Broad Institute Genomics Platform"/>
            <consortium name="The Broad Institute Genome Sequencing Center for Infectious Disease"/>
            <person name="Wu L."/>
            <person name="Ma J."/>
        </authorList>
    </citation>
    <scope>NUCLEOTIDE SEQUENCE [LARGE SCALE GENOMIC DNA]</scope>
    <source>
        <strain evidence="12">CECT 8472</strain>
    </source>
</reference>
<gene>
    <name evidence="11" type="ORF">ACFOW6_16875</name>
</gene>
<dbReference type="Gene3D" id="1.10.3720.10">
    <property type="entry name" value="MetI-like"/>
    <property type="match status" value="1"/>
</dbReference>
<dbReference type="PANTHER" id="PTHR30614">
    <property type="entry name" value="MEMBRANE COMPONENT OF AMINO ACID ABC TRANSPORTER"/>
    <property type="match status" value="1"/>
</dbReference>
<evidence type="ECO:0000259" key="10">
    <source>
        <dbReference type="PROSITE" id="PS50928"/>
    </source>
</evidence>
<feature type="transmembrane region" description="Helical" evidence="9">
    <location>
        <begin position="94"/>
        <end position="118"/>
    </location>
</feature>
<dbReference type="InterPro" id="IPR035906">
    <property type="entry name" value="MetI-like_sf"/>
</dbReference>
<keyword evidence="12" id="KW-1185">Reference proteome</keyword>
<evidence type="ECO:0000256" key="7">
    <source>
        <dbReference type="ARBA" id="ARBA00022989"/>
    </source>
</evidence>
<sequence>MTRKASSRQRLNASLRSGTDLPVLHSPDERTAAFRTTGRDVLALPRLNLKPWHGLLLMGLLLFSAGVAEAQNGGGREGVFSILVKWTPLLLQGFVFNLIISVLSMALGTAVGAFLGLMQISLLPPVRAGSWFVTQFFRNAPWLVLLFYAMFMLPFQFEIGGMTIPFPDWVKAVIGLSLPVMANVSELVRGAVQSIPSGQWEAAESLAFTRRQQIWQIIMPQCIKRMLPPWMNLYAILTMATVLASVVGVNEVMTLADQVKAAEGGRTDLLAPLYGYLLLLFFIYSYPIARLTMRLELKYAVKI</sequence>
<dbReference type="Pfam" id="PF00528">
    <property type="entry name" value="BPD_transp_1"/>
    <property type="match status" value="1"/>
</dbReference>
<keyword evidence="6" id="KW-0029">Amino-acid transport</keyword>
<dbReference type="EMBL" id="JBHSCW010000011">
    <property type="protein sequence ID" value="MFC4353224.1"/>
    <property type="molecule type" value="Genomic_DNA"/>
</dbReference>
<evidence type="ECO:0000256" key="5">
    <source>
        <dbReference type="ARBA" id="ARBA00022692"/>
    </source>
</evidence>
<keyword evidence="7 9" id="KW-1133">Transmembrane helix</keyword>
<dbReference type="Proteomes" id="UP001595799">
    <property type="component" value="Unassembled WGS sequence"/>
</dbReference>
<protein>
    <submittedName>
        <fullName evidence="11">Amino acid ABC transporter permease</fullName>
    </submittedName>
</protein>
<evidence type="ECO:0000256" key="3">
    <source>
        <dbReference type="ARBA" id="ARBA00022448"/>
    </source>
</evidence>
<dbReference type="NCBIfam" id="TIGR01726">
    <property type="entry name" value="HEQRo_perm_3TM"/>
    <property type="match status" value="1"/>
</dbReference>
<dbReference type="InterPro" id="IPR010065">
    <property type="entry name" value="AA_ABC_transptr_permease_3TM"/>
</dbReference>
<keyword evidence="5 9" id="KW-0812">Transmembrane</keyword>
<feature type="transmembrane region" description="Helical" evidence="9">
    <location>
        <begin position="269"/>
        <end position="289"/>
    </location>
</feature>
<keyword evidence="8 9" id="KW-0472">Membrane</keyword>
<name>A0ABV8URS4_9PROT</name>
<feature type="domain" description="ABC transmembrane type-1" evidence="10">
    <location>
        <begin position="94"/>
        <end position="292"/>
    </location>
</feature>
<evidence type="ECO:0000256" key="4">
    <source>
        <dbReference type="ARBA" id="ARBA00022475"/>
    </source>
</evidence>
<evidence type="ECO:0000256" key="8">
    <source>
        <dbReference type="ARBA" id="ARBA00023136"/>
    </source>
</evidence>